<dbReference type="InterPro" id="IPR017927">
    <property type="entry name" value="FAD-bd_FR_type"/>
</dbReference>
<dbReference type="CDD" id="cd06189">
    <property type="entry name" value="flavin_oxioreductase"/>
    <property type="match status" value="1"/>
</dbReference>
<dbReference type="EMBL" id="RAQO01000001">
    <property type="protein sequence ID" value="RKF22107.1"/>
    <property type="molecule type" value="Genomic_DNA"/>
</dbReference>
<keyword evidence="2" id="KW-0455">Luminescence</keyword>
<evidence type="ECO:0000313" key="6">
    <source>
        <dbReference type="Proteomes" id="UP000286482"/>
    </source>
</evidence>
<dbReference type="PRINTS" id="PR00410">
    <property type="entry name" value="PHEHYDRXLASE"/>
</dbReference>
<reference evidence="5 6" key="1">
    <citation type="submission" date="2018-09" db="EMBL/GenBank/DDBJ databases">
        <authorList>
            <person name="Wang Z."/>
        </authorList>
    </citation>
    <scope>NUCLEOTIDE SEQUENCE [LARGE SCALE GENOMIC DNA]</scope>
    <source>
        <strain evidence="5 6">ALS 81</strain>
    </source>
</reference>
<proteinExistence type="inferred from homology"/>
<dbReference type="PANTHER" id="PTHR47354">
    <property type="entry name" value="NADH OXIDOREDUCTASE HCR"/>
    <property type="match status" value="1"/>
</dbReference>
<gene>
    <name evidence="5" type="ORF">DBZ36_00215</name>
</gene>
<protein>
    <submittedName>
        <fullName evidence="5">NAD(P)H-flavin reductase</fullName>
        <ecNumber evidence="5">1.16.1.3</ecNumber>
        <ecNumber evidence="5">1.5.1.41</ecNumber>
    </submittedName>
</protein>
<dbReference type="Pfam" id="PF00175">
    <property type="entry name" value="NAD_binding_1"/>
    <property type="match status" value="1"/>
</dbReference>
<dbReference type="InterPro" id="IPR017938">
    <property type="entry name" value="Riboflavin_synthase-like_b-brl"/>
</dbReference>
<accession>A0A420EN08</accession>
<keyword evidence="1 5" id="KW-0560">Oxidoreductase</keyword>
<evidence type="ECO:0000259" key="4">
    <source>
        <dbReference type="PROSITE" id="PS51384"/>
    </source>
</evidence>
<dbReference type="SUPFAM" id="SSF63380">
    <property type="entry name" value="Riboflavin synthase domain-like"/>
    <property type="match status" value="1"/>
</dbReference>
<dbReference type="GO" id="GO:0008218">
    <property type="term" value="P:bioluminescence"/>
    <property type="evidence" value="ECO:0007669"/>
    <property type="project" value="UniProtKB-KW"/>
</dbReference>
<dbReference type="SUPFAM" id="SSF52343">
    <property type="entry name" value="Ferredoxin reductase-like, C-terminal NADP-linked domain"/>
    <property type="match status" value="1"/>
</dbReference>
<evidence type="ECO:0000256" key="2">
    <source>
        <dbReference type="ARBA" id="ARBA00023223"/>
    </source>
</evidence>
<dbReference type="InterPro" id="IPR039261">
    <property type="entry name" value="FNR_nucleotide-bd"/>
</dbReference>
<dbReference type="PANTHER" id="PTHR47354:SF7">
    <property type="entry name" value="NAD(P)H-FLAVIN REDUCTASE"/>
    <property type="match status" value="1"/>
</dbReference>
<dbReference type="PROSITE" id="PS51384">
    <property type="entry name" value="FAD_FR"/>
    <property type="match status" value="1"/>
</dbReference>
<evidence type="ECO:0000256" key="3">
    <source>
        <dbReference type="ARBA" id="ARBA00038177"/>
    </source>
</evidence>
<dbReference type="Proteomes" id="UP000286482">
    <property type="component" value="Unassembled WGS sequence"/>
</dbReference>
<dbReference type="OrthoDB" id="9806195at2"/>
<dbReference type="Gene3D" id="3.40.50.80">
    <property type="entry name" value="Nucleotide-binding domain of ferredoxin-NADP reductase (FNR) module"/>
    <property type="match status" value="1"/>
</dbReference>
<evidence type="ECO:0000256" key="1">
    <source>
        <dbReference type="ARBA" id="ARBA00023002"/>
    </source>
</evidence>
<dbReference type="RefSeq" id="WP_120352910.1">
    <property type="nucleotide sequence ID" value="NZ_RAQO01000001.1"/>
</dbReference>
<organism evidence="5 6">
    <name type="scientific">Alginatibacterium sediminis</name>
    <dbReference type="NCBI Taxonomy" id="2164068"/>
    <lineage>
        <taxon>Bacteria</taxon>
        <taxon>Pseudomonadati</taxon>
        <taxon>Pseudomonadota</taxon>
        <taxon>Gammaproteobacteria</taxon>
        <taxon>Alteromonadales</taxon>
        <taxon>Alteromonadaceae</taxon>
        <taxon>Alginatibacterium</taxon>
    </lineage>
</organism>
<dbReference type="GO" id="GO:0052875">
    <property type="term" value="F:riboflavin reductase [NAD(P)H] activity"/>
    <property type="evidence" value="ECO:0007669"/>
    <property type="project" value="UniProtKB-EC"/>
</dbReference>
<evidence type="ECO:0000313" key="5">
    <source>
        <dbReference type="EMBL" id="RKF22107.1"/>
    </source>
</evidence>
<comment type="similarity">
    <text evidence="3">Belongs to the Fre/LuxG FAD/NAD(P) flavoprotein oxidoreductase family.</text>
</comment>
<dbReference type="EC" id="1.16.1.3" evidence="5"/>
<keyword evidence="6" id="KW-1185">Reference proteome</keyword>
<dbReference type="InterPro" id="IPR050415">
    <property type="entry name" value="MRET"/>
</dbReference>
<sequence length="231" mass="26077">MKRTTCKIKSVSPILDDIFNVELEPAEAQDFEAGQYLQIVMAEDDKRPFSIASSPKNPNLLELHIGAPQNNSYALQVIERLQSSHEIDIEMPFGKASFNEQSNRDVLIMVGGTGFSYAKSIVEHIIDNEQDRKVYLYWGGRNLGGLYLHELAYQWEELDRVVFVPVLENAVPQWTGKLGLVHLAVLEDFSDMSQLDVYVAGRFEMAGVAREAFVKAGLNTEHLYGDAYEFI</sequence>
<dbReference type="AlphaFoldDB" id="A0A420EN08"/>
<comment type="caution">
    <text evidence="5">The sequence shown here is derived from an EMBL/GenBank/DDBJ whole genome shotgun (WGS) entry which is preliminary data.</text>
</comment>
<feature type="domain" description="FAD-binding FR-type" evidence="4">
    <location>
        <begin position="1"/>
        <end position="99"/>
    </location>
</feature>
<dbReference type="InterPro" id="IPR001433">
    <property type="entry name" value="OxRdtase_FAD/NAD-bd"/>
</dbReference>
<name>A0A420EN08_9ALTE</name>
<dbReference type="EC" id="1.5.1.41" evidence="5"/>
<dbReference type="NCBIfam" id="NF005963">
    <property type="entry name" value="PRK08051.1"/>
    <property type="match status" value="1"/>
</dbReference>
<dbReference type="Gene3D" id="2.40.30.10">
    <property type="entry name" value="Translation factors"/>
    <property type="match status" value="1"/>
</dbReference>